<accession>A0A4R6N7W2</accession>
<dbReference type="PIRSF" id="PIRSF028205">
    <property type="entry name" value="UCP028205"/>
    <property type="match status" value="1"/>
</dbReference>
<evidence type="ECO:0000313" key="3">
    <source>
        <dbReference type="Proteomes" id="UP000295357"/>
    </source>
</evidence>
<gene>
    <name evidence="2" type="ORF">DFR39_104112</name>
</gene>
<dbReference type="AlphaFoldDB" id="A0A4R6N7W2"/>
<dbReference type="Proteomes" id="UP000295357">
    <property type="component" value="Unassembled WGS sequence"/>
</dbReference>
<sequence>MNKGALFLAGLPLATAMWLGTGLVHADERVQALLKRADASRSGADSLQIEMRVQQLAPDGGISRERRYTVLVQGLDKSLVLMRSPGEVGQKVLMLGEDYWLFLPGSQRPVRITPSQKILGEASTGDIATLNWAQDYDGELIGEAPCLEAPAPTSRTCLHLSLRAQRKGLSYQRIELWLGKTRAEPVRAELYLLSDKLAKRASYQLDAQGMVSEMLLQDALAGDRKTRVSYVSRQPRRLPEAWLNPMFLSRNPVLE</sequence>
<dbReference type="OrthoDB" id="368800at2"/>
<keyword evidence="3" id="KW-1185">Reference proteome</keyword>
<dbReference type="Pfam" id="PF17131">
    <property type="entry name" value="LolA_like"/>
    <property type="match status" value="1"/>
</dbReference>
<dbReference type="InterPro" id="IPR033399">
    <property type="entry name" value="TP_0789-like"/>
</dbReference>
<dbReference type="CDD" id="cd16329">
    <property type="entry name" value="LolA_like"/>
    <property type="match status" value="1"/>
</dbReference>
<protein>
    <submittedName>
        <fullName evidence="2">Outer membrane lipoprotein-sorting protein</fullName>
    </submittedName>
</protein>
<name>A0A4R6N7W2_9BURK</name>
<feature type="domain" description="Uncharacterized protein TP-0789" evidence="1">
    <location>
        <begin position="75"/>
        <end position="250"/>
    </location>
</feature>
<dbReference type="InterPro" id="IPR011220">
    <property type="entry name" value="UCP028205"/>
</dbReference>
<dbReference type="Gene3D" id="2.50.20.10">
    <property type="entry name" value="Lipoprotein localisation LolA/LolB/LppX"/>
    <property type="match status" value="1"/>
</dbReference>
<keyword evidence="2" id="KW-0449">Lipoprotein</keyword>
<reference evidence="2 3" key="1">
    <citation type="submission" date="2019-03" db="EMBL/GenBank/DDBJ databases">
        <title>Genomic Encyclopedia of Type Strains, Phase IV (KMG-IV): sequencing the most valuable type-strain genomes for metagenomic binning, comparative biology and taxonomic classification.</title>
        <authorList>
            <person name="Goeker M."/>
        </authorList>
    </citation>
    <scope>NUCLEOTIDE SEQUENCE [LARGE SCALE GENOMIC DNA]</scope>
    <source>
        <strain evidence="2 3">DSM 25082</strain>
    </source>
</reference>
<organism evidence="2 3">
    <name type="scientific">Roseateles asaccharophilus</name>
    <dbReference type="NCBI Taxonomy" id="582607"/>
    <lineage>
        <taxon>Bacteria</taxon>
        <taxon>Pseudomonadati</taxon>
        <taxon>Pseudomonadota</taxon>
        <taxon>Betaproteobacteria</taxon>
        <taxon>Burkholderiales</taxon>
        <taxon>Sphaerotilaceae</taxon>
        <taxon>Roseateles</taxon>
    </lineage>
</organism>
<evidence type="ECO:0000313" key="2">
    <source>
        <dbReference type="EMBL" id="TDP09551.1"/>
    </source>
</evidence>
<comment type="caution">
    <text evidence="2">The sequence shown here is derived from an EMBL/GenBank/DDBJ whole genome shotgun (WGS) entry which is preliminary data.</text>
</comment>
<dbReference type="RefSeq" id="WP_133603537.1">
    <property type="nucleotide sequence ID" value="NZ_JAUFPJ010000004.1"/>
</dbReference>
<proteinExistence type="predicted"/>
<evidence type="ECO:0000259" key="1">
    <source>
        <dbReference type="Pfam" id="PF17131"/>
    </source>
</evidence>
<dbReference type="EMBL" id="SNXE01000004">
    <property type="protein sequence ID" value="TDP09551.1"/>
    <property type="molecule type" value="Genomic_DNA"/>
</dbReference>